<dbReference type="GO" id="GO:0005634">
    <property type="term" value="C:nucleus"/>
    <property type="evidence" value="ECO:0007669"/>
    <property type="project" value="UniProtKB-SubCell"/>
</dbReference>
<gene>
    <name evidence="8" type="ORF">CKAH01_02619</name>
</gene>
<dbReference type="Gene3D" id="4.10.240.10">
    <property type="entry name" value="Zn(2)-C6 fungal-type DNA-binding domain"/>
    <property type="match status" value="1"/>
</dbReference>
<dbReference type="GO" id="GO:0000981">
    <property type="term" value="F:DNA-binding transcription factor activity, RNA polymerase II-specific"/>
    <property type="evidence" value="ECO:0007669"/>
    <property type="project" value="InterPro"/>
</dbReference>
<evidence type="ECO:0000256" key="2">
    <source>
        <dbReference type="ARBA" id="ARBA00022723"/>
    </source>
</evidence>
<keyword evidence="5" id="KW-0539">Nucleus</keyword>
<evidence type="ECO:0000259" key="7">
    <source>
        <dbReference type="SMART" id="SM00906"/>
    </source>
</evidence>
<dbReference type="PANTHER" id="PTHR47338:SF23">
    <property type="entry name" value="ZN(II)2CYS6 TRANSCRIPTION FACTOR (EUROFUNG)"/>
    <property type="match status" value="1"/>
</dbReference>
<dbReference type="GO" id="GO:0006351">
    <property type="term" value="P:DNA-templated transcription"/>
    <property type="evidence" value="ECO:0007669"/>
    <property type="project" value="InterPro"/>
</dbReference>
<dbReference type="InterPro" id="IPR036864">
    <property type="entry name" value="Zn2-C6_fun-type_DNA-bd_sf"/>
</dbReference>
<dbReference type="Proteomes" id="UP001281614">
    <property type="component" value="Unassembled WGS sequence"/>
</dbReference>
<dbReference type="EMBL" id="VYYT01000776">
    <property type="protein sequence ID" value="KAK2729645.1"/>
    <property type="molecule type" value="Genomic_DNA"/>
</dbReference>
<keyword evidence="2" id="KW-0479">Metal-binding</keyword>
<dbReference type="InterPro" id="IPR010281">
    <property type="entry name" value="DUF885"/>
</dbReference>
<proteinExistence type="predicted"/>
<dbReference type="CDD" id="cd12148">
    <property type="entry name" value="fungal_TF_MHR"/>
    <property type="match status" value="1"/>
</dbReference>
<evidence type="ECO:0000256" key="4">
    <source>
        <dbReference type="ARBA" id="ARBA00023163"/>
    </source>
</evidence>
<feature type="compositionally biased region" description="Polar residues" evidence="6">
    <location>
        <begin position="808"/>
        <end position="833"/>
    </location>
</feature>
<evidence type="ECO:0000256" key="6">
    <source>
        <dbReference type="SAM" id="MobiDB-lite"/>
    </source>
</evidence>
<sequence>MVRDKHHEQNYRGSAAARNASLQRTFPLRSLSAPPISSPAPVPDTGIPPGTDKPPRDAHSFLSRLRVLSITSPPPHLSSSLPDPTSWYSTSALGFRSVAQSPSIMAAHTLPVRLDPSSPSDGDWVDLNDGQHAPTVAATTESESMTERIQRVSFDEKNLFKFYNIKFSPTRYHRLKKYYSEELDDLFKAPFDTYNQEDKVDFLLLRNYLRRNLRVLELDRQRDEQVRLVLPFAQTIIDMVEDRQRLIPVDSKQTAMILNNTTKKVQETTKAILSNDIKANESTFARAMSTIDQLRGHVDELYGFYSPYDPLFPWWNEAPKKSFDEALAGTKAALEAKLNEKTGPGSIRAAVEPIGRDGLLNELEAEMIPYTPEELLKLAKEQYDWCEREMKKASRSIKRDQMGSLGPDATVSAHQADEASTGFGDDWKAALEYVKNKYVEPGQQPELVRQLAREGEDFVTKHDLVTVPSVAAETWRMFMISAERQKESPFFLGGPSILVSYPTAEMDHDLKMMVMRGNNPHFSRATAFHELIPGHRLQLFMAKRHHPYRKLFETPFFVEGWAMYWEFVFWNRGDFFVSPEDKIGTLFWRMHRCARIIFSLKYHLGEMTPQECVDLLVDWVGHERSNAEGEVTRSFGGEYSPLYQAGYMLGAFQMYGLREEALMKGLMGEKELHDKILRANTMPIELLRALVLNKPLTPDYTAKWRFYDSVLRPTSRGPNYQKPATCGSKLGHQGEATDAAHDDSGGASEAAAALACNCCRRRKLRCSREVPNWSECVYESKRSKPGMKAGAIENLHRRLDALERTVHQQRANPPDRTQSGSDTSPNRDIPGSTTELEKNAYSIMSFFAKELQKFNAKSSGPTSGAHLQGADDQHPRTKRRRLENHDEAYPSHGSNMLALPDEDILQVVFQAYFSHVHPWIPILHEATFRRRVAEPQDFEALRVVLHAMVLSASRYIADEDTATAALGTPQQRVMARDWVVSQAMKHLTVESLQALIIVSFNDIGSGEAAQAWSLVGSLTRTVEYLQLTIEHDDAERPSLSQPFVSLPPPDNWTEAEERRRVFWNVFKLDRLISVTMGWNTSLTSDDVYCRLPCDGVLWRKEDRVVTPYFGIWDKAAGRIGNPIAFIPSHYAQTSQITAEEETQTPSEAGTSPGAQIPSVDMSTVGAFAYCIEATESLSRVTSYFLQQKVNMRDQRDISSWLTRFKELDLRLVHWKMLLPQKWKANMARQSTRMDPNLTLAHVTHNTSMILLHQLIAFPPREWAFRARLPSILSIDTCQAAAVEIAIIAENYLKHAPPTMPVSSQFAFCMYVAARVLLLRWRYDLGGELVPKFCSLVQILDEMAGRWAGPHGLEPARDNLAGKYSRKLTEMHSRCREDASYNINVLGYTTEIDHTGSKDPPIFPQPALNSVVNQTVSNLRTNTARVDPNLLPAAEPRQGMAPNTDSTVVAQQFAPTVVNLHPSIEMNGGETITQSNVFHRSSVGSGELSSISQMLLDQQFVDMDRIISFDDGIFGTEYEGGGW</sequence>
<keyword evidence="3" id="KW-0805">Transcription regulation</keyword>
<name>A0AAE0CXR9_COLKA</name>
<dbReference type="SMART" id="SM00906">
    <property type="entry name" value="Fungal_trans"/>
    <property type="match status" value="1"/>
</dbReference>
<reference evidence="8" key="1">
    <citation type="submission" date="2023-02" db="EMBL/GenBank/DDBJ databases">
        <title>Colletotrichum kahawae CIFC_Que2 genome sequencing and assembly.</title>
        <authorList>
            <person name="Baroncelli R."/>
        </authorList>
    </citation>
    <scope>NUCLEOTIDE SEQUENCE</scope>
    <source>
        <strain evidence="8">CIFC_Que2</strain>
    </source>
</reference>
<accession>A0AAE0CXR9</accession>
<dbReference type="Pfam" id="PF04082">
    <property type="entry name" value="Fungal_trans"/>
    <property type="match status" value="1"/>
</dbReference>
<feature type="region of interest" description="Disordered" evidence="6">
    <location>
        <begin position="1135"/>
        <end position="1157"/>
    </location>
</feature>
<comment type="subcellular location">
    <subcellularLocation>
        <location evidence="1">Nucleus</location>
    </subcellularLocation>
</comment>
<dbReference type="InterPro" id="IPR050815">
    <property type="entry name" value="TF_fung"/>
</dbReference>
<evidence type="ECO:0000256" key="1">
    <source>
        <dbReference type="ARBA" id="ARBA00004123"/>
    </source>
</evidence>
<evidence type="ECO:0000313" key="9">
    <source>
        <dbReference type="Proteomes" id="UP001281614"/>
    </source>
</evidence>
<feature type="compositionally biased region" description="Polar residues" evidence="6">
    <location>
        <begin position="1135"/>
        <end position="1153"/>
    </location>
</feature>
<dbReference type="PANTHER" id="PTHR47338">
    <property type="entry name" value="ZN(II)2CYS6 TRANSCRIPTION FACTOR (EUROFUNG)-RELATED"/>
    <property type="match status" value="1"/>
</dbReference>
<feature type="region of interest" description="Disordered" evidence="6">
    <location>
        <begin position="717"/>
        <end position="744"/>
    </location>
</feature>
<feature type="region of interest" description="Disordered" evidence="6">
    <location>
        <begin position="805"/>
        <end position="833"/>
    </location>
</feature>
<protein>
    <submittedName>
        <fullName evidence="8">X-pro dipeptidyl-peptidase</fullName>
    </submittedName>
</protein>
<evidence type="ECO:0000256" key="5">
    <source>
        <dbReference type="ARBA" id="ARBA00023242"/>
    </source>
</evidence>
<feature type="region of interest" description="Disordered" evidence="6">
    <location>
        <begin position="857"/>
        <end position="879"/>
    </location>
</feature>
<dbReference type="GO" id="GO:0003677">
    <property type="term" value="F:DNA binding"/>
    <property type="evidence" value="ECO:0007669"/>
    <property type="project" value="InterPro"/>
</dbReference>
<comment type="caution">
    <text evidence="8">The sequence shown here is derived from an EMBL/GenBank/DDBJ whole genome shotgun (WGS) entry which is preliminary data.</text>
</comment>
<feature type="compositionally biased region" description="Basic and acidic residues" evidence="6">
    <location>
        <begin position="1"/>
        <end position="10"/>
    </location>
</feature>
<evidence type="ECO:0000256" key="3">
    <source>
        <dbReference type="ARBA" id="ARBA00023015"/>
    </source>
</evidence>
<dbReference type="Pfam" id="PF05960">
    <property type="entry name" value="DUF885"/>
    <property type="match status" value="1"/>
</dbReference>
<keyword evidence="9" id="KW-1185">Reference proteome</keyword>
<evidence type="ECO:0000313" key="8">
    <source>
        <dbReference type="EMBL" id="KAK2729645.1"/>
    </source>
</evidence>
<feature type="domain" description="Xylanolytic transcriptional activator regulatory" evidence="7">
    <location>
        <begin position="1011"/>
        <end position="1098"/>
    </location>
</feature>
<dbReference type="GO" id="GO:0008270">
    <property type="term" value="F:zinc ion binding"/>
    <property type="evidence" value="ECO:0007669"/>
    <property type="project" value="InterPro"/>
</dbReference>
<keyword evidence="4" id="KW-0804">Transcription</keyword>
<organism evidence="8 9">
    <name type="scientific">Colletotrichum kahawae</name>
    <name type="common">Coffee berry disease fungus</name>
    <dbReference type="NCBI Taxonomy" id="34407"/>
    <lineage>
        <taxon>Eukaryota</taxon>
        <taxon>Fungi</taxon>
        <taxon>Dikarya</taxon>
        <taxon>Ascomycota</taxon>
        <taxon>Pezizomycotina</taxon>
        <taxon>Sordariomycetes</taxon>
        <taxon>Hypocreomycetidae</taxon>
        <taxon>Glomerellales</taxon>
        <taxon>Glomerellaceae</taxon>
        <taxon>Colletotrichum</taxon>
        <taxon>Colletotrichum gloeosporioides species complex</taxon>
    </lineage>
</organism>
<dbReference type="InterPro" id="IPR007219">
    <property type="entry name" value="XnlR_reg_dom"/>
</dbReference>
<feature type="region of interest" description="Disordered" evidence="6">
    <location>
        <begin position="1"/>
        <end position="58"/>
    </location>
</feature>